<dbReference type="Pfam" id="PF08299">
    <property type="entry name" value="Bac_DnaA_C"/>
    <property type="match status" value="1"/>
</dbReference>
<keyword evidence="15" id="KW-1185">Reference proteome</keyword>
<organism evidence="14 15">
    <name type="scientific">Helcococcus bovis</name>
    <dbReference type="NCBI Taxonomy" id="3153252"/>
    <lineage>
        <taxon>Bacteria</taxon>
        <taxon>Bacillati</taxon>
        <taxon>Bacillota</taxon>
        <taxon>Tissierellia</taxon>
        <taxon>Tissierellales</taxon>
        <taxon>Peptoniphilaceae</taxon>
        <taxon>Helcococcus</taxon>
    </lineage>
</organism>
<gene>
    <name evidence="8 14" type="primary">dnaA</name>
    <name evidence="14" type="ORF">ABGF40_06350</name>
</gene>
<comment type="function">
    <text evidence="8 10">Plays an essential role in the initiation and regulation of chromosomal replication. ATP-DnaA binds to the origin of replication (oriC) to initiate formation of the DNA replication initiation complex once per cell cycle. Binds the DnaA box (a 9 base pair repeat at the origin) and separates the double-stranded (ds)DNA. Forms a right-handed helical filament on oriC DNA; dsDNA binds to the exterior of the filament while single-stranded (ss)DNA is stabiized in the filament's interior. The ATP-DnaA-oriC complex binds and stabilizes one strand of the AT-rich DNA unwinding element (DUE), permitting loading of DNA polymerase. After initiation quickly degrades to an ADP-DnaA complex that is not apt for DNA replication. Binds acidic phospholipids.</text>
</comment>
<evidence type="ECO:0000313" key="14">
    <source>
        <dbReference type="EMBL" id="MFM1525295.1"/>
    </source>
</evidence>
<dbReference type="PRINTS" id="PR00051">
    <property type="entry name" value="DNAA"/>
</dbReference>
<feature type="region of interest" description="Domain I, interacts with DnaA modulators" evidence="8">
    <location>
        <begin position="1"/>
        <end position="110"/>
    </location>
</feature>
<dbReference type="SUPFAM" id="SSF48295">
    <property type="entry name" value="TrpR-like"/>
    <property type="match status" value="1"/>
</dbReference>
<evidence type="ECO:0000256" key="6">
    <source>
        <dbReference type="ARBA" id="ARBA00023121"/>
    </source>
</evidence>
<dbReference type="PANTHER" id="PTHR30050:SF2">
    <property type="entry name" value="CHROMOSOMAL REPLICATION INITIATOR PROTEIN DNAA"/>
    <property type="match status" value="1"/>
</dbReference>
<comment type="subcellular location">
    <subcellularLocation>
        <location evidence="8">Cytoplasm</location>
    </subcellularLocation>
</comment>
<evidence type="ECO:0000256" key="10">
    <source>
        <dbReference type="RuleBase" id="RU000577"/>
    </source>
</evidence>
<proteinExistence type="inferred from homology"/>
<dbReference type="CDD" id="cd06571">
    <property type="entry name" value="Bac_DnaA_C"/>
    <property type="match status" value="1"/>
</dbReference>
<feature type="domain" description="Chromosomal replication initiator DnaA C-terminal" evidence="13">
    <location>
        <begin position="388"/>
        <end position="456"/>
    </location>
</feature>
<keyword evidence="7 8" id="KW-0238">DNA-binding</keyword>
<evidence type="ECO:0000259" key="12">
    <source>
        <dbReference type="SMART" id="SM00382"/>
    </source>
</evidence>
<dbReference type="PANTHER" id="PTHR30050">
    <property type="entry name" value="CHROMOSOMAL REPLICATION INITIATOR PROTEIN DNAA"/>
    <property type="match status" value="1"/>
</dbReference>
<feature type="binding site" evidence="8">
    <location>
        <position position="180"/>
    </location>
    <ligand>
        <name>ATP</name>
        <dbReference type="ChEBI" id="CHEBI:30616"/>
    </ligand>
</feature>
<comment type="domain">
    <text evidence="8">Domain I is involved in oligomerization and binding regulators, domain II is flexibile and of varying length in different bacteria, domain III forms the AAA+ region, while domain IV binds dsDNA.</text>
</comment>
<evidence type="ECO:0000313" key="15">
    <source>
        <dbReference type="Proteomes" id="UP001629536"/>
    </source>
</evidence>
<dbReference type="EMBL" id="JBFNFH010000015">
    <property type="protein sequence ID" value="MFM1525295.1"/>
    <property type="molecule type" value="Genomic_DNA"/>
</dbReference>
<feature type="domain" description="AAA+ ATPase" evidence="12">
    <location>
        <begin position="165"/>
        <end position="304"/>
    </location>
</feature>
<keyword evidence="3 8" id="KW-0235">DNA replication</keyword>
<dbReference type="SUPFAM" id="SSF52540">
    <property type="entry name" value="P-loop containing nucleoside triphosphate hydrolases"/>
    <property type="match status" value="1"/>
</dbReference>
<evidence type="ECO:0000259" key="13">
    <source>
        <dbReference type="SMART" id="SM00760"/>
    </source>
</evidence>
<comment type="caution">
    <text evidence="14">The sequence shown here is derived from an EMBL/GenBank/DDBJ whole genome shotgun (WGS) entry which is preliminary data.</text>
</comment>
<reference evidence="14 15" key="1">
    <citation type="journal article" date="2024" name="Front. Microbiol.">
        <title>Pangenomic and biochemical analyses of Helcococcus ovis reveal widespread tetracycline resistance and a novel bacterial species, Helcococcus bovis.</title>
        <authorList>
            <person name="Cunha F."/>
            <person name="Zhai Y."/>
            <person name="Casaro S."/>
            <person name="Jones K.L."/>
            <person name="Hernandez M."/>
            <person name="Bisinotto R.S."/>
            <person name="Kariyawasam S."/>
            <person name="Brown M.B."/>
            <person name="Phillips A."/>
            <person name="Jeong K.C."/>
            <person name="Galvao K.N."/>
        </authorList>
    </citation>
    <scope>NUCLEOTIDE SEQUENCE [LARGE SCALE GENOMIC DNA]</scope>
    <source>
        <strain evidence="14 15">KG197</strain>
    </source>
</reference>
<dbReference type="InterPro" id="IPR013317">
    <property type="entry name" value="DnaA_dom"/>
</dbReference>
<evidence type="ECO:0000256" key="9">
    <source>
        <dbReference type="NCBIfam" id="TIGR00362"/>
    </source>
</evidence>
<feature type="region of interest" description="Domain IV, binds dsDNA" evidence="8">
    <location>
        <begin position="354"/>
        <end position="480"/>
    </location>
</feature>
<evidence type="ECO:0000256" key="8">
    <source>
        <dbReference type="HAMAP-Rule" id="MF_00377"/>
    </source>
</evidence>
<evidence type="ECO:0000256" key="7">
    <source>
        <dbReference type="ARBA" id="ARBA00023125"/>
    </source>
</evidence>
<feature type="binding site" evidence="8">
    <location>
        <position position="178"/>
    </location>
    <ligand>
        <name>ATP</name>
        <dbReference type="ChEBI" id="CHEBI:30616"/>
    </ligand>
</feature>
<dbReference type="Pfam" id="PF11638">
    <property type="entry name" value="DnaA_N"/>
    <property type="match status" value="1"/>
</dbReference>
<evidence type="ECO:0000256" key="2">
    <source>
        <dbReference type="ARBA" id="ARBA00022490"/>
    </source>
</evidence>
<evidence type="ECO:0000256" key="3">
    <source>
        <dbReference type="ARBA" id="ARBA00022705"/>
    </source>
</evidence>
<dbReference type="InterPro" id="IPR013159">
    <property type="entry name" value="DnaA_C"/>
</dbReference>
<keyword evidence="5 8" id="KW-0067">ATP-binding</keyword>
<dbReference type="InterPro" id="IPR010921">
    <property type="entry name" value="Trp_repressor/repl_initiator"/>
</dbReference>
<evidence type="ECO:0000256" key="11">
    <source>
        <dbReference type="RuleBase" id="RU004227"/>
    </source>
</evidence>
<dbReference type="InterPro" id="IPR020591">
    <property type="entry name" value="Chromosome_initiator_DnaA-like"/>
</dbReference>
<dbReference type="InterPro" id="IPR003593">
    <property type="entry name" value="AAA+_ATPase"/>
</dbReference>
<dbReference type="InterPro" id="IPR027417">
    <property type="entry name" value="P-loop_NTPase"/>
</dbReference>
<evidence type="ECO:0000256" key="5">
    <source>
        <dbReference type="ARBA" id="ARBA00022840"/>
    </source>
</evidence>
<dbReference type="InterPro" id="IPR001957">
    <property type="entry name" value="Chromosome_initiator_DnaA"/>
</dbReference>
<dbReference type="InterPro" id="IPR024633">
    <property type="entry name" value="DnaA_N_dom"/>
</dbReference>
<keyword evidence="6 8" id="KW-0446">Lipid-binding</keyword>
<protein>
    <recommendedName>
        <fullName evidence="8 9">Chromosomal replication initiator protein DnaA</fullName>
    </recommendedName>
</protein>
<dbReference type="NCBIfam" id="TIGR00362">
    <property type="entry name" value="DnaA"/>
    <property type="match status" value="1"/>
</dbReference>
<dbReference type="Gene3D" id="1.10.1750.10">
    <property type="match status" value="1"/>
</dbReference>
<comment type="caution">
    <text evidence="8">Lacks conserved residue(s) required for the propagation of feature annotation.</text>
</comment>
<feature type="binding site" evidence="8">
    <location>
        <position position="179"/>
    </location>
    <ligand>
        <name>ATP</name>
        <dbReference type="ChEBI" id="CHEBI:30616"/>
    </ligand>
</feature>
<name>A0ABW9F7A8_9FIRM</name>
<dbReference type="Proteomes" id="UP001629536">
    <property type="component" value="Unassembled WGS sequence"/>
</dbReference>
<dbReference type="CDD" id="cd00009">
    <property type="entry name" value="AAA"/>
    <property type="match status" value="1"/>
</dbReference>
<sequence>MDNLNQIWEKVQEELFLEMVEVHYNTWIKPLIPLKKINSTIYVYSSVTFILKIVNDKYKKSIENKLSNYYGELTNLVLLDTKDDLFKQIKNSTKIENKQLDGQKNFDLSEPLDELNKKVNKTTPLKYSYIDNLDKKNTFANFVRGKSNDLALAIAISVSENPGTIYNPFFIYGNSGLGKTHLMQAIGHKILEKSPEKKVIYTTSENFVNEFISTITDNKNSVMNSQIFREKYRNCDVLMIDDIQFISGKESTQEEIFHTFNSLQQANKQIIFTSDKRPEEIKGLEERLVTRFSGGMIADIQKPDFETRVAIIKHKINMEKYDVPNNVIEFIAQNVTSNIRNIEGAILKVMAYYKIICQKSDHNIDNEEFLEIAKTALAIEEKKEKPITLESIKIAVADYYNLKTDDLIKQNRQKTISIPRQIAMHLSRKLTNISLVKVADSFNRDHTTVMHGDDKIKTLIETDREIKKEVEDIIAKLKSR</sequence>
<evidence type="ECO:0000256" key="4">
    <source>
        <dbReference type="ARBA" id="ARBA00022741"/>
    </source>
</evidence>
<dbReference type="SMART" id="SM00382">
    <property type="entry name" value="AAA"/>
    <property type="match status" value="1"/>
</dbReference>
<dbReference type="HAMAP" id="MF_00377">
    <property type="entry name" value="DnaA_bact"/>
    <property type="match status" value="1"/>
</dbReference>
<dbReference type="Gene3D" id="3.40.50.300">
    <property type="entry name" value="P-loop containing nucleotide triphosphate hydrolases"/>
    <property type="match status" value="1"/>
</dbReference>
<dbReference type="InterPro" id="IPR038454">
    <property type="entry name" value="DnaA_N_sf"/>
</dbReference>
<dbReference type="Gene3D" id="1.10.8.60">
    <property type="match status" value="1"/>
</dbReference>
<dbReference type="Gene3D" id="3.30.300.180">
    <property type="match status" value="1"/>
</dbReference>
<dbReference type="RefSeq" id="WP_408104972.1">
    <property type="nucleotide sequence ID" value="NZ_JBFNFH010000015.1"/>
</dbReference>
<accession>A0ABW9F7A8</accession>
<dbReference type="SMART" id="SM00760">
    <property type="entry name" value="Bac_DnaA_C"/>
    <property type="match status" value="1"/>
</dbReference>
<comment type="subunit">
    <text evidence="8">Oligomerizes as a right-handed, spiral filament on DNA at oriC.</text>
</comment>
<evidence type="ECO:0000256" key="1">
    <source>
        <dbReference type="ARBA" id="ARBA00006583"/>
    </source>
</evidence>
<keyword evidence="2 8" id="KW-0963">Cytoplasm</keyword>
<dbReference type="Pfam" id="PF00308">
    <property type="entry name" value="Bac_DnaA"/>
    <property type="match status" value="1"/>
</dbReference>
<keyword evidence="4 8" id="KW-0547">Nucleotide-binding</keyword>
<feature type="binding site" evidence="8">
    <location>
        <position position="176"/>
    </location>
    <ligand>
        <name>ATP</name>
        <dbReference type="ChEBI" id="CHEBI:30616"/>
    </ligand>
</feature>
<comment type="similarity">
    <text evidence="1 8 11">Belongs to the DnaA family.</text>
</comment>